<dbReference type="RefSeq" id="WP_263037382.1">
    <property type="nucleotide sequence ID" value="NZ_JAOTPL010000005.1"/>
</dbReference>
<reference evidence="1" key="1">
    <citation type="submission" date="2022-10" db="EMBL/GenBank/DDBJ databases">
        <authorList>
            <person name="Kim H.S."/>
            <person name="Kim J.-S."/>
            <person name="Suh M.K."/>
            <person name="Eom M.K."/>
            <person name="Lee J.-S."/>
        </authorList>
    </citation>
    <scope>NUCLEOTIDE SEQUENCE</scope>
    <source>
        <strain evidence="1">LIP-5</strain>
    </source>
</reference>
<sequence length="82" mass="9370">MFFLKPEELNADFIALIKKLFKNSRQLQISIAASEEFGLLEKESREKYSERISKAAADMDAGKNTVTIDEEELDNMVLSKLK</sequence>
<evidence type="ECO:0000313" key="1">
    <source>
        <dbReference type="EMBL" id="MCU7693894.1"/>
    </source>
</evidence>
<keyword evidence="2" id="KW-1185">Reference proteome</keyword>
<proteinExistence type="predicted"/>
<accession>A0AAE3IL82</accession>
<evidence type="ECO:0000313" key="2">
    <source>
        <dbReference type="Proteomes" id="UP001209317"/>
    </source>
</evidence>
<dbReference type="Proteomes" id="UP001209317">
    <property type="component" value="Unassembled WGS sequence"/>
</dbReference>
<organism evidence="1 2">
    <name type="scientific">Haoranjiania flava</name>
    <dbReference type="NCBI Taxonomy" id="1856322"/>
    <lineage>
        <taxon>Bacteria</taxon>
        <taxon>Pseudomonadati</taxon>
        <taxon>Bacteroidota</taxon>
        <taxon>Chitinophagia</taxon>
        <taxon>Chitinophagales</taxon>
        <taxon>Chitinophagaceae</taxon>
        <taxon>Haoranjiania</taxon>
    </lineage>
</organism>
<name>A0AAE3IL82_9BACT</name>
<protein>
    <submittedName>
        <fullName evidence="1">Uncharacterized protein</fullName>
    </submittedName>
</protein>
<gene>
    <name evidence="1" type="ORF">OD355_05110</name>
</gene>
<dbReference type="EMBL" id="JAOTPL010000005">
    <property type="protein sequence ID" value="MCU7693894.1"/>
    <property type="molecule type" value="Genomic_DNA"/>
</dbReference>
<comment type="caution">
    <text evidence="1">The sequence shown here is derived from an EMBL/GenBank/DDBJ whole genome shotgun (WGS) entry which is preliminary data.</text>
</comment>
<dbReference type="AlphaFoldDB" id="A0AAE3IL82"/>